<dbReference type="AlphaFoldDB" id="A0A9D5H4N6"/>
<reference evidence="1" key="2">
    <citation type="journal article" date="2022" name="Hortic Res">
        <title>The genome of Dioscorea zingiberensis sheds light on the biosynthesis, origin and evolution of the medicinally important diosgenin saponins.</title>
        <authorList>
            <person name="Li Y."/>
            <person name="Tan C."/>
            <person name="Li Z."/>
            <person name="Guo J."/>
            <person name="Li S."/>
            <person name="Chen X."/>
            <person name="Wang C."/>
            <person name="Dai X."/>
            <person name="Yang H."/>
            <person name="Song W."/>
            <person name="Hou L."/>
            <person name="Xu J."/>
            <person name="Tong Z."/>
            <person name="Xu A."/>
            <person name="Yuan X."/>
            <person name="Wang W."/>
            <person name="Yang Q."/>
            <person name="Chen L."/>
            <person name="Sun Z."/>
            <person name="Wang K."/>
            <person name="Pan B."/>
            <person name="Chen J."/>
            <person name="Bao Y."/>
            <person name="Liu F."/>
            <person name="Qi X."/>
            <person name="Gang D.R."/>
            <person name="Wen J."/>
            <person name="Li J."/>
        </authorList>
    </citation>
    <scope>NUCLEOTIDE SEQUENCE</scope>
    <source>
        <strain evidence="1">Dzin_1.0</strain>
    </source>
</reference>
<dbReference type="Proteomes" id="UP001085076">
    <property type="component" value="Miscellaneous, Linkage group lg09"/>
</dbReference>
<dbReference type="PANTHER" id="PTHR36350:SF3">
    <property type="entry name" value="TRANSMEMBRANE PROTEIN"/>
    <property type="match status" value="1"/>
</dbReference>
<keyword evidence="2" id="KW-1185">Reference proteome</keyword>
<protein>
    <submittedName>
        <fullName evidence="1">Uncharacterized protein</fullName>
    </submittedName>
</protein>
<dbReference type="OrthoDB" id="1425929at2759"/>
<proteinExistence type="predicted"/>
<organism evidence="1 2">
    <name type="scientific">Dioscorea zingiberensis</name>
    <dbReference type="NCBI Taxonomy" id="325984"/>
    <lineage>
        <taxon>Eukaryota</taxon>
        <taxon>Viridiplantae</taxon>
        <taxon>Streptophyta</taxon>
        <taxon>Embryophyta</taxon>
        <taxon>Tracheophyta</taxon>
        <taxon>Spermatophyta</taxon>
        <taxon>Magnoliopsida</taxon>
        <taxon>Liliopsida</taxon>
        <taxon>Dioscoreales</taxon>
        <taxon>Dioscoreaceae</taxon>
        <taxon>Dioscorea</taxon>
    </lineage>
</organism>
<gene>
    <name evidence="1" type="ORF">J5N97_028213</name>
</gene>
<dbReference type="EMBL" id="JAGGNH010000009">
    <property type="protein sequence ID" value="KAJ0963091.1"/>
    <property type="molecule type" value="Genomic_DNA"/>
</dbReference>
<accession>A0A9D5H4N6</accession>
<evidence type="ECO:0000313" key="2">
    <source>
        <dbReference type="Proteomes" id="UP001085076"/>
    </source>
</evidence>
<dbReference type="PANTHER" id="PTHR36350">
    <property type="entry name" value="TRANSMEMBRANE PROTEIN"/>
    <property type="match status" value="1"/>
</dbReference>
<sequence length="281" mass="31961">MGEAPANHHLTKVEPSIPQKSGWIVKTMQIGGEIAQRLAVSGPLIFSCICLAIAYKNRKSRVLHRSVSMAALHGGNVALQRILVSTEARVDKDAAETALQEFKELLSAEKISFTQLHKVAAKLEMTRQEDEAVRMLREASNKARKDGKPHESYELEMLLVEMLIFKGTYYEALTRRCLEENTISDSRRPLYKAVVYKILLDDDRAQEAYNEFCEIRSLFYSTTDNIEEGAQLYGSVHKYETFEKVVGNLKREIENAHPINRTENLHLGKTKQVFGYRKNGK</sequence>
<evidence type="ECO:0000313" key="1">
    <source>
        <dbReference type="EMBL" id="KAJ0963091.1"/>
    </source>
</evidence>
<name>A0A9D5H4N6_9LILI</name>
<reference evidence="1" key="1">
    <citation type="submission" date="2021-03" db="EMBL/GenBank/DDBJ databases">
        <authorList>
            <person name="Li Z."/>
            <person name="Yang C."/>
        </authorList>
    </citation>
    <scope>NUCLEOTIDE SEQUENCE</scope>
    <source>
        <strain evidence="1">Dzin_1.0</strain>
        <tissue evidence="1">Leaf</tissue>
    </source>
</reference>
<comment type="caution">
    <text evidence="1">The sequence shown here is derived from an EMBL/GenBank/DDBJ whole genome shotgun (WGS) entry which is preliminary data.</text>
</comment>